<evidence type="ECO:0000313" key="8">
    <source>
        <dbReference type="EMBL" id="RKO86402.1"/>
    </source>
</evidence>
<dbReference type="InterPro" id="IPR021109">
    <property type="entry name" value="Peptidase_aspartic_dom_sf"/>
</dbReference>
<feature type="chain" id="PRO_5020932695" evidence="6">
    <location>
        <begin position="18"/>
        <end position="374"/>
    </location>
</feature>
<keyword evidence="9" id="KW-1185">Reference proteome</keyword>
<feature type="active site" evidence="3">
    <location>
        <position position="93"/>
    </location>
</feature>
<evidence type="ECO:0000256" key="1">
    <source>
        <dbReference type="ARBA" id="ARBA00007447"/>
    </source>
</evidence>
<evidence type="ECO:0000256" key="4">
    <source>
        <dbReference type="PIRSR" id="PIRSR601461-2"/>
    </source>
</evidence>
<dbReference type="Proteomes" id="UP000269721">
    <property type="component" value="Unassembled WGS sequence"/>
</dbReference>
<feature type="domain" description="Peptidase A1" evidence="7">
    <location>
        <begin position="76"/>
        <end position="374"/>
    </location>
</feature>
<dbReference type="PANTHER" id="PTHR47966:SF51">
    <property type="entry name" value="BETA-SITE APP-CLEAVING ENZYME, ISOFORM A-RELATED"/>
    <property type="match status" value="1"/>
</dbReference>
<dbReference type="Gene3D" id="2.40.70.10">
    <property type="entry name" value="Acid Proteases"/>
    <property type="match status" value="2"/>
</dbReference>
<feature type="active site" evidence="3">
    <location>
        <position position="283"/>
    </location>
</feature>
<reference evidence="9" key="1">
    <citation type="journal article" date="2018" name="Nat. Microbiol.">
        <title>Leveraging single-cell genomics to expand the fungal tree of life.</title>
        <authorList>
            <person name="Ahrendt S.R."/>
            <person name="Quandt C.A."/>
            <person name="Ciobanu D."/>
            <person name="Clum A."/>
            <person name="Salamov A."/>
            <person name="Andreopoulos B."/>
            <person name="Cheng J.F."/>
            <person name="Woyke T."/>
            <person name="Pelin A."/>
            <person name="Henrissat B."/>
            <person name="Reynolds N.K."/>
            <person name="Benny G.L."/>
            <person name="Smith M.E."/>
            <person name="James T.Y."/>
            <person name="Grigoriev I.V."/>
        </authorList>
    </citation>
    <scope>NUCLEOTIDE SEQUENCE [LARGE SCALE GENOMIC DNA]</scope>
</reference>
<dbReference type="AlphaFoldDB" id="A0A4P9W3J9"/>
<evidence type="ECO:0000256" key="2">
    <source>
        <dbReference type="ARBA" id="ARBA00022750"/>
    </source>
</evidence>
<dbReference type="PROSITE" id="PS51767">
    <property type="entry name" value="PEPTIDASE_A1"/>
    <property type="match status" value="1"/>
</dbReference>
<name>A0A4P9W3J9_9FUNG</name>
<feature type="signal peptide" evidence="6">
    <location>
        <begin position="1"/>
        <end position="17"/>
    </location>
</feature>
<protein>
    <submittedName>
        <fullName evidence="8">Aspartic peptidase domain-containing protein</fullName>
    </submittedName>
</protein>
<keyword evidence="5" id="KW-0645">Protease</keyword>
<gene>
    <name evidence="8" type="ORF">BDK51DRAFT_31774</name>
</gene>
<sequence length="374" mass="37491">MKSALLLLSALAASAAAAPHSTGTTVSIQRHPKTSAPGVRAKANIASARSRFAVSKDGTIAKRGEGSLINGGDEFYYTTVSIGNGQTFNIDLDTGSSDLWVPGPQCSSSDGSCTAGGGPIDLSDSSISDTGNTFSDNYGSGSASGEVYTGPYSLAGASTSGNSFGVTTQEAGFTFAAQGLLGLSFPFNTGSNTGVTANGGSVPIQALGLHSFGFYLSNAAQGDSGTFTTNGFDSSHVAGKFSYESINTSPGYWLFDVSNGRYDAAGTNGDLSDGGSVTSAIADTGTSLIILPSNVASAIWNAIGARDGGSGSASIDCNASGSVSFTFSNTAYAVPASSYVLDNGDGTCTCGFAGGAEQQGVAIFGDVFLRNWYS</sequence>
<dbReference type="OrthoDB" id="2747330at2759"/>
<keyword evidence="5" id="KW-0378">Hydrolase</keyword>
<feature type="disulfide bond" evidence="4">
    <location>
        <begin position="317"/>
        <end position="348"/>
    </location>
</feature>
<dbReference type="InterPro" id="IPR033121">
    <property type="entry name" value="PEPTIDASE_A1"/>
</dbReference>
<evidence type="ECO:0000256" key="6">
    <source>
        <dbReference type="SAM" id="SignalP"/>
    </source>
</evidence>
<dbReference type="SUPFAM" id="SSF50630">
    <property type="entry name" value="Acid proteases"/>
    <property type="match status" value="1"/>
</dbReference>
<keyword evidence="2 5" id="KW-0064">Aspartyl protease</keyword>
<dbReference type="PANTHER" id="PTHR47966">
    <property type="entry name" value="BETA-SITE APP-CLEAVING ENZYME, ISOFORM A-RELATED"/>
    <property type="match status" value="1"/>
</dbReference>
<dbReference type="PRINTS" id="PR00792">
    <property type="entry name" value="PEPSIN"/>
</dbReference>
<dbReference type="GO" id="GO:0004190">
    <property type="term" value="F:aspartic-type endopeptidase activity"/>
    <property type="evidence" value="ECO:0007669"/>
    <property type="project" value="UniProtKB-KW"/>
</dbReference>
<keyword evidence="6" id="KW-0732">Signal</keyword>
<dbReference type="EMBL" id="KZ998229">
    <property type="protein sequence ID" value="RKO86402.1"/>
    <property type="molecule type" value="Genomic_DNA"/>
</dbReference>
<dbReference type="Pfam" id="PF00026">
    <property type="entry name" value="Asp"/>
    <property type="match status" value="1"/>
</dbReference>
<keyword evidence="4" id="KW-1015">Disulfide bond</keyword>
<evidence type="ECO:0000313" key="9">
    <source>
        <dbReference type="Proteomes" id="UP000269721"/>
    </source>
</evidence>
<dbReference type="GO" id="GO:0006508">
    <property type="term" value="P:proteolysis"/>
    <property type="evidence" value="ECO:0007669"/>
    <property type="project" value="UniProtKB-KW"/>
</dbReference>
<feature type="non-terminal residue" evidence="8">
    <location>
        <position position="374"/>
    </location>
</feature>
<evidence type="ECO:0000256" key="3">
    <source>
        <dbReference type="PIRSR" id="PIRSR601461-1"/>
    </source>
</evidence>
<evidence type="ECO:0000256" key="5">
    <source>
        <dbReference type="RuleBase" id="RU000454"/>
    </source>
</evidence>
<dbReference type="InterPro" id="IPR001969">
    <property type="entry name" value="Aspartic_peptidase_AS"/>
</dbReference>
<comment type="similarity">
    <text evidence="1 5">Belongs to the peptidase A1 family.</text>
</comment>
<proteinExistence type="inferred from homology"/>
<dbReference type="InterPro" id="IPR001461">
    <property type="entry name" value="Aspartic_peptidase_A1"/>
</dbReference>
<accession>A0A4P9W3J9</accession>
<dbReference type="PROSITE" id="PS00141">
    <property type="entry name" value="ASP_PROTEASE"/>
    <property type="match status" value="2"/>
</dbReference>
<evidence type="ECO:0000259" key="7">
    <source>
        <dbReference type="PROSITE" id="PS51767"/>
    </source>
</evidence>
<organism evidence="8 9">
    <name type="scientific">Blyttiomyces helicus</name>
    <dbReference type="NCBI Taxonomy" id="388810"/>
    <lineage>
        <taxon>Eukaryota</taxon>
        <taxon>Fungi</taxon>
        <taxon>Fungi incertae sedis</taxon>
        <taxon>Chytridiomycota</taxon>
        <taxon>Chytridiomycota incertae sedis</taxon>
        <taxon>Chytridiomycetes</taxon>
        <taxon>Chytridiomycetes incertae sedis</taxon>
        <taxon>Blyttiomyces</taxon>
    </lineage>
</organism>